<protein>
    <submittedName>
        <fullName evidence="2">Uncharacterized protein</fullName>
    </submittedName>
</protein>
<feature type="non-terminal residue" evidence="2">
    <location>
        <position position="100"/>
    </location>
</feature>
<keyword evidence="1" id="KW-0812">Transmembrane</keyword>
<feature type="transmembrane region" description="Helical" evidence="1">
    <location>
        <begin position="82"/>
        <end position="99"/>
    </location>
</feature>
<dbReference type="Gene3D" id="1.10.287.70">
    <property type="match status" value="1"/>
</dbReference>
<organism evidence="2 3">
    <name type="scientific">Meganyctiphanes norvegica</name>
    <name type="common">Northern krill</name>
    <name type="synonym">Thysanopoda norvegica</name>
    <dbReference type="NCBI Taxonomy" id="48144"/>
    <lineage>
        <taxon>Eukaryota</taxon>
        <taxon>Metazoa</taxon>
        <taxon>Ecdysozoa</taxon>
        <taxon>Arthropoda</taxon>
        <taxon>Crustacea</taxon>
        <taxon>Multicrustacea</taxon>
        <taxon>Malacostraca</taxon>
        <taxon>Eumalacostraca</taxon>
        <taxon>Eucarida</taxon>
        <taxon>Euphausiacea</taxon>
        <taxon>Euphausiidae</taxon>
        <taxon>Meganyctiphanes</taxon>
    </lineage>
</organism>
<reference evidence="2 3" key="1">
    <citation type="submission" date="2024-05" db="EMBL/GenBank/DDBJ databases">
        <authorList>
            <person name="Wallberg A."/>
        </authorList>
    </citation>
    <scope>NUCLEOTIDE SEQUENCE [LARGE SCALE GENOMIC DNA]</scope>
</reference>
<dbReference type="EMBL" id="CAXKWB010005817">
    <property type="protein sequence ID" value="CAL4079984.1"/>
    <property type="molecule type" value="Genomic_DNA"/>
</dbReference>
<keyword evidence="1" id="KW-1133">Transmembrane helix</keyword>
<comment type="caution">
    <text evidence="2">The sequence shown here is derived from an EMBL/GenBank/DDBJ whole genome shotgun (WGS) entry which is preliminary data.</text>
</comment>
<accession>A0AAV2QC39</accession>
<evidence type="ECO:0000256" key="1">
    <source>
        <dbReference type="SAM" id="Phobius"/>
    </source>
</evidence>
<feature type="transmembrane region" description="Helical" evidence="1">
    <location>
        <begin position="24"/>
        <end position="47"/>
    </location>
</feature>
<gene>
    <name evidence="2" type="ORF">MNOR_LOCUS11165</name>
</gene>
<proteinExistence type="predicted"/>
<sequence>TVLISRAPELKSRAWAIFAVFPPLVWLLIGISTLLIGPIAALISCLMQAYRKDDPPPQGLNLYTFSLFRNLVIQGNPIETHYWALRFLFFCWYFFCLIIF</sequence>
<evidence type="ECO:0000313" key="3">
    <source>
        <dbReference type="Proteomes" id="UP001497623"/>
    </source>
</evidence>
<dbReference type="Proteomes" id="UP001497623">
    <property type="component" value="Unassembled WGS sequence"/>
</dbReference>
<evidence type="ECO:0000313" key="2">
    <source>
        <dbReference type="EMBL" id="CAL4079984.1"/>
    </source>
</evidence>
<keyword evidence="1" id="KW-0472">Membrane</keyword>
<feature type="non-terminal residue" evidence="2">
    <location>
        <position position="1"/>
    </location>
</feature>
<name>A0AAV2QC39_MEGNR</name>
<dbReference type="AlphaFoldDB" id="A0AAV2QC39"/>
<keyword evidence="3" id="KW-1185">Reference proteome</keyword>